<dbReference type="GO" id="GO:0016740">
    <property type="term" value="F:transferase activity"/>
    <property type="evidence" value="ECO:0007669"/>
    <property type="project" value="UniProtKB-KW"/>
</dbReference>
<sequence length="593" mass="65313">MSDFTTRPEIRGTFGVVTSTHWIASSVGMSILEKGGNAFDAAVATALTLQVVEPHLNGPAGDMPALFYSAHTGRVDVVCAQGVAPAGATLEHYLDQGLTLVPGSGLLSTVVPGAFDGWMLMLRDHGTMTLREVMQPAIDYARDGHPVLPRVAQTIAGLEEFFVAEWPSSAKVWMPDGKAPEPHTLFRNLELAATYDRLANSDGATREDQIDAARQEWREGFVAEAIFDYLAGAKVMDVSDRKHAAVLAPSDMADWRATYEAPLSYEYHGWTVHKTQPWSQGPVLLQALAILKGFDLSTMDPNGAEFVHTVIEAIKLAYADREAYYGDPDFSEIPMDVLLSEGYNAQRRKLIADTASLEQRPGRVPGFEHLADAYVERAKRDFNVSAVAAQEPTMSHLTEKRGDTVHLDIIDRWGNMVSATPSGGWLQSNPVIPGLGFPLNSRAQMFWLEEGLPTSLAPRRRPRTTLTPSLAEKEGRQLVFGTPGGDQQDQWQLIWFLRFVHFGMGLQDCMDQPLFHSMHFQGSFYPREVRAGEMMIEPNVGEHVIADLRARGHIVTVAEPWTVGRLTAALREPDGLLRAAATPRLMQAYAVGR</sequence>
<dbReference type="STRING" id="1123756.MGEO_16785"/>
<accession>A0A1X4NHC6</accession>
<dbReference type="Proteomes" id="UP000193926">
    <property type="component" value="Unassembled WGS sequence"/>
</dbReference>
<dbReference type="InterPro" id="IPR029055">
    <property type="entry name" value="Ntn_hydrolases_N"/>
</dbReference>
<gene>
    <name evidence="1" type="ORF">MGEO_16785</name>
</gene>
<evidence type="ECO:0000313" key="2">
    <source>
        <dbReference type="Proteomes" id="UP000193926"/>
    </source>
</evidence>
<organism evidence="1 2">
    <name type="scientific">Marivita geojedonensis</name>
    <dbReference type="NCBI Taxonomy" id="1123756"/>
    <lineage>
        <taxon>Bacteria</taxon>
        <taxon>Pseudomonadati</taxon>
        <taxon>Pseudomonadota</taxon>
        <taxon>Alphaproteobacteria</taxon>
        <taxon>Rhodobacterales</taxon>
        <taxon>Roseobacteraceae</taxon>
        <taxon>Marivita</taxon>
    </lineage>
</organism>
<dbReference type="InterPro" id="IPR052896">
    <property type="entry name" value="GGT-like_enzyme"/>
</dbReference>
<dbReference type="InterPro" id="IPR043137">
    <property type="entry name" value="GGT_ssub_C"/>
</dbReference>
<protein>
    <submittedName>
        <fullName evidence="1">Gamma-glutamyltransferase</fullName>
    </submittedName>
</protein>
<dbReference type="OrthoDB" id="9781342at2"/>
<comment type="caution">
    <text evidence="1">The sequence shown here is derived from an EMBL/GenBank/DDBJ whole genome shotgun (WGS) entry which is preliminary data.</text>
</comment>
<dbReference type="PANTHER" id="PTHR43881">
    <property type="entry name" value="GAMMA-GLUTAMYLTRANSPEPTIDASE (AFU_ORTHOLOGUE AFUA_4G13580)"/>
    <property type="match status" value="1"/>
</dbReference>
<dbReference type="PRINTS" id="PR01210">
    <property type="entry name" value="GGTRANSPTASE"/>
</dbReference>
<evidence type="ECO:0000313" key="1">
    <source>
        <dbReference type="EMBL" id="OSQ46764.1"/>
    </source>
</evidence>
<dbReference type="Pfam" id="PF01019">
    <property type="entry name" value="G_glu_transpept"/>
    <property type="match status" value="1"/>
</dbReference>
<dbReference type="EMBL" id="JFKC01000022">
    <property type="protein sequence ID" value="OSQ46764.1"/>
    <property type="molecule type" value="Genomic_DNA"/>
</dbReference>
<dbReference type="SUPFAM" id="SSF56235">
    <property type="entry name" value="N-terminal nucleophile aminohydrolases (Ntn hydrolases)"/>
    <property type="match status" value="1"/>
</dbReference>
<dbReference type="AlphaFoldDB" id="A0A1X4NHC6"/>
<name>A0A1X4NHC6_9RHOB</name>
<reference evidence="1 2" key="1">
    <citation type="submission" date="2014-03" db="EMBL/GenBank/DDBJ databases">
        <title>The draft genome sequence of Marivita geojedonensis KCTC 23882.</title>
        <authorList>
            <person name="Lai Q."/>
            <person name="Shao Z."/>
        </authorList>
    </citation>
    <scope>NUCLEOTIDE SEQUENCE [LARGE SCALE GENOMIC DNA]</scope>
    <source>
        <strain evidence="1 2">DPG-138</strain>
    </source>
</reference>
<dbReference type="PANTHER" id="PTHR43881:SF1">
    <property type="entry name" value="GAMMA-GLUTAMYLTRANSPEPTIDASE (AFU_ORTHOLOGUE AFUA_4G13580)"/>
    <property type="match status" value="1"/>
</dbReference>
<keyword evidence="1" id="KW-0808">Transferase</keyword>
<dbReference type="Gene3D" id="3.60.20.40">
    <property type="match status" value="1"/>
</dbReference>
<keyword evidence="2" id="KW-1185">Reference proteome</keyword>
<dbReference type="RefSeq" id="WP_085640513.1">
    <property type="nucleotide sequence ID" value="NZ_JFKC01000022.1"/>
</dbReference>
<dbReference type="Gene3D" id="1.10.246.130">
    <property type="match status" value="1"/>
</dbReference>
<dbReference type="InterPro" id="IPR043138">
    <property type="entry name" value="GGT_lsub"/>
</dbReference>
<proteinExistence type="predicted"/>